<dbReference type="InterPro" id="IPR008030">
    <property type="entry name" value="NmrA-like"/>
</dbReference>
<dbReference type="EMBL" id="CAJVRL010000097">
    <property type="protein sequence ID" value="CAG8960261.1"/>
    <property type="molecule type" value="Genomic_DNA"/>
</dbReference>
<dbReference type="OrthoDB" id="300709at2759"/>
<evidence type="ECO:0000313" key="5">
    <source>
        <dbReference type="Proteomes" id="UP000696280"/>
    </source>
</evidence>
<feature type="domain" description="NmrA-like" evidence="3">
    <location>
        <begin position="8"/>
        <end position="253"/>
    </location>
</feature>
<dbReference type="InterPro" id="IPR036291">
    <property type="entry name" value="NAD(P)-bd_dom_sf"/>
</dbReference>
<dbReference type="InterPro" id="IPR051164">
    <property type="entry name" value="NmrA-like_oxidored"/>
</dbReference>
<dbReference type="PANTHER" id="PTHR42748:SF14">
    <property type="entry name" value="SNOAL-LIKE DOMAIN-CONTAINING PROTEIN"/>
    <property type="match status" value="1"/>
</dbReference>
<organism evidence="4 5">
    <name type="scientific">Hymenoscyphus fraxineus</name>
    <dbReference type="NCBI Taxonomy" id="746836"/>
    <lineage>
        <taxon>Eukaryota</taxon>
        <taxon>Fungi</taxon>
        <taxon>Dikarya</taxon>
        <taxon>Ascomycota</taxon>
        <taxon>Pezizomycotina</taxon>
        <taxon>Leotiomycetes</taxon>
        <taxon>Helotiales</taxon>
        <taxon>Helotiaceae</taxon>
        <taxon>Hymenoscyphus</taxon>
    </lineage>
</organism>
<dbReference type="Gene3D" id="3.90.25.10">
    <property type="entry name" value="UDP-galactose 4-epimerase, domain 1"/>
    <property type="match status" value="1"/>
</dbReference>
<accession>A0A9N9PUH3</accession>
<dbReference type="AlphaFoldDB" id="A0A9N9PUH3"/>
<evidence type="ECO:0000256" key="1">
    <source>
        <dbReference type="ARBA" id="ARBA00006328"/>
    </source>
</evidence>
<proteinExistence type="inferred from homology"/>
<comment type="similarity">
    <text evidence="1">Belongs to the NmrA-type oxidoreductase family.</text>
</comment>
<evidence type="ECO:0000259" key="3">
    <source>
        <dbReference type="Pfam" id="PF05368"/>
    </source>
</evidence>
<dbReference type="PANTHER" id="PTHR42748">
    <property type="entry name" value="NITROGEN METABOLITE REPRESSION PROTEIN NMRA FAMILY MEMBER"/>
    <property type="match status" value="1"/>
</dbReference>
<dbReference type="Gene3D" id="3.40.50.720">
    <property type="entry name" value="NAD(P)-binding Rossmann-like Domain"/>
    <property type="match status" value="1"/>
</dbReference>
<sequence>MATHPITKIFIIGGTGAQGLPIIHALAPYYQILVLTRDTTSPRAQSLLSLPTISLLQGSLADEAVLKKGFTACQGAFINIDGFNTGEQAEMYWAIRCYEIALRSGVRFFVYANLEYMGKITGYDERFRAGHYDGKGRVGEWILFQNRVNCGRMGSALFTTGPYIEMCVSARTLLSPTIEEGVVTWRAPMGDGCMPAVSLEDCGYYVRWLFENRVRADGMDLQVAIADVGLGEVAQAFMKVTGKEARYVDVEMEEFWSAEGREEWGERPAGYSAGKGGMSMRENFTGFWNIYKHKILKRDYKLLDEIHPNRIKSVEEWFRRENQKGIDAGKGDLWERVQPENLVPVLKLVEDDWKGSL</sequence>
<dbReference type="Pfam" id="PF05368">
    <property type="entry name" value="NmrA"/>
    <property type="match status" value="1"/>
</dbReference>
<dbReference type="GO" id="GO:0005634">
    <property type="term" value="C:nucleus"/>
    <property type="evidence" value="ECO:0007669"/>
    <property type="project" value="TreeGrafter"/>
</dbReference>
<keyword evidence="2" id="KW-0521">NADP</keyword>
<reference evidence="4" key="1">
    <citation type="submission" date="2021-07" db="EMBL/GenBank/DDBJ databases">
        <authorList>
            <person name="Durling M."/>
        </authorList>
    </citation>
    <scope>NUCLEOTIDE SEQUENCE</scope>
</reference>
<evidence type="ECO:0000256" key="2">
    <source>
        <dbReference type="ARBA" id="ARBA00022857"/>
    </source>
</evidence>
<dbReference type="SUPFAM" id="SSF51735">
    <property type="entry name" value="NAD(P)-binding Rossmann-fold domains"/>
    <property type="match status" value="1"/>
</dbReference>
<gene>
    <name evidence="4" type="ORF">HYFRA_00012781</name>
</gene>
<keyword evidence="5" id="KW-1185">Reference proteome</keyword>
<comment type="caution">
    <text evidence="4">The sequence shown here is derived from an EMBL/GenBank/DDBJ whole genome shotgun (WGS) entry which is preliminary data.</text>
</comment>
<dbReference type="Proteomes" id="UP000696280">
    <property type="component" value="Unassembled WGS sequence"/>
</dbReference>
<protein>
    <recommendedName>
        <fullName evidence="3">NmrA-like domain-containing protein</fullName>
    </recommendedName>
</protein>
<name>A0A9N9PUH3_9HELO</name>
<evidence type="ECO:0000313" key="4">
    <source>
        <dbReference type="EMBL" id="CAG8960261.1"/>
    </source>
</evidence>